<dbReference type="AlphaFoldDB" id="A0A8I0P6Q0"/>
<dbReference type="Proteomes" id="UP000629287">
    <property type="component" value="Unassembled WGS sequence"/>
</dbReference>
<comment type="caution">
    <text evidence="1">The sequence shown here is derived from an EMBL/GenBank/DDBJ whole genome shotgun (WGS) entry which is preliminary data.</text>
</comment>
<evidence type="ECO:0000313" key="2">
    <source>
        <dbReference type="Proteomes" id="UP000629287"/>
    </source>
</evidence>
<keyword evidence="2" id="KW-1185">Reference proteome</keyword>
<evidence type="ECO:0000313" key="1">
    <source>
        <dbReference type="EMBL" id="MBE1598172.1"/>
    </source>
</evidence>
<dbReference type="EMBL" id="JADBGF010000001">
    <property type="protein sequence ID" value="MBE1598172.1"/>
    <property type="molecule type" value="Genomic_DNA"/>
</dbReference>
<sequence length="29" mass="3160">MHAGGTRNDLRAGARGDFAHNNYVADIYP</sequence>
<protein>
    <submittedName>
        <fullName evidence="1">Uncharacterized protein</fullName>
    </submittedName>
</protein>
<name>A0A8I0P6Q0_9ACTN</name>
<gene>
    <name evidence="1" type="ORF">H4687_004301</name>
</gene>
<organism evidence="1 2">
    <name type="scientific">Streptomyces stelliscabiei</name>
    <dbReference type="NCBI Taxonomy" id="146820"/>
    <lineage>
        <taxon>Bacteria</taxon>
        <taxon>Bacillati</taxon>
        <taxon>Actinomycetota</taxon>
        <taxon>Actinomycetes</taxon>
        <taxon>Kitasatosporales</taxon>
        <taxon>Streptomycetaceae</taxon>
        <taxon>Streptomyces</taxon>
    </lineage>
</organism>
<proteinExistence type="predicted"/>
<accession>A0A8I0P6Q0</accession>
<reference evidence="1 2" key="1">
    <citation type="submission" date="2020-10" db="EMBL/GenBank/DDBJ databases">
        <title>Sequencing the genomes of 1000 actinobacteria strains.</title>
        <authorList>
            <person name="Klenk H.-P."/>
        </authorList>
    </citation>
    <scope>NUCLEOTIDE SEQUENCE [LARGE SCALE GENOMIC DNA]</scope>
    <source>
        <strain evidence="1 2">DSM 41803</strain>
    </source>
</reference>